<feature type="transmembrane region" description="Helical" evidence="7">
    <location>
        <begin position="113"/>
        <end position="138"/>
    </location>
</feature>
<feature type="transmembrane region" description="Helical" evidence="7">
    <location>
        <begin position="245"/>
        <end position="266"/>
    </location>
</feature>
<dbReference type="SUPFAM" id="SSF161098">
    <property type="entry name" value="MetI-like"/>
    <property type="match status" value="1"/>
</dbReference>
<dbReference type="RefSeq" id="WP_179649694.1">
    <property type="nucleotide sequence ID" value="NZ_JACBZM010000001.1"/>
</dbReference>
<dbReference type="PANTHER" id="PTHR30614">
    <property type="entry name" value="MEMBRANE COMPONENT OF AMINO ACID ABC TRANSPORTER"/>
    <property type="match status" value="1"/>
</dbReference>
<feature type="transmembrane region" description="Helical" evidence="7">
    <location>
        <begin position="20"/>
        <end position="38"/>
    </location>
</feature>
<keyword evidence="4 7" id="KW-0812">Transmembrane</keyword>
<accession>A0A7Y9ZKC5</accession>
<name>A0A7Y9ZKC5_9ACTN</name>
<dbReference type="CDD" id="cd06261">
    <property type="entry name" value="TM_PBP2"/>
    <property type="match status" value="1"/>
</dbReference>
<dbReference type="AlphaFoldDB" id="A0A7Y9ZKC5"/>
<dbReference type="EMBL" id="JACBZM010000001">
    <property type="protein sequence ID" value="NYI45953.1"/>
    <property type="molecule type" value="Genomic_DNA"/>
</dbReference>
<evidence type="ECO:0000256" key="5">
    <source>
        <dbReference type="ARBA" id="ARBA00022989"/>
    </source>
</evidence>
<proteinExistence type="inferred from homology"/>
<comment type="similarity">
    <text evidence="7">Belongs to the binding-protein-dependent transport system permease family.</text>
</comment>
<feature type="domain" description="ABC transmembrane type-1" evidence="8">
    <location>
        <begin position="68"/>
        <end position="263"/>
    </location>
</feature>
<protein>
    <submittedName>
        <fullName evidence="9">Glutamate transport system permease protein</fullName>
    </submittedName>
</protein>
<dbReference type="Pfam" id="PF00528">
    <property type="entry name" value="BPD_transp_1"/>
    <property type="match status" value="1"/>
</dbReference>
<keyword evidence="2 7" id="KW-0813">Transport</keyword>
<evidence type="ECO:0000313" key="9">
    <source>
        <dbReference type="EMBL" id="NYI45953.1"/>
    </source>
</evidence>
<keyword evidence="3" id="KW-1003">Cell membrane</keyword>
<dbReference type="GO" id="GO:0043190">
    <property type="term" value="C:ATP-binding cassette (ABC) transporter complex"/>
    <property type="evidence" value="ECO:0007669"/>
    <property type="project" value="InterPro"/>
</dbReference>
<evidence type="ECO:0000256" key="6">
    <source>
        <dbReference type="ARBA" id="ARBA00023136"/>
    </source>
</evidence>
<feature type="transmembrane region" description="Helical" evidence="7">
    <location>
        <begin position="188"/>
        <end position="211"/>
    </location>
</feature>
<gene>
    <name evidence="9" type="ORF">BJ993_003033</name>
</gene>
<evidence type="ECO:0000256" key="4">
    <source>
        <dbReference type="ARBA" id="ARBA00022692"/>
    </source>
</evidence>
<dbReference type="InterPro" id="IPR043429">
    <property type="entry name" value="ArtM/GltK/GlnP/TcyL/YhdX-like"/>
</dbReference>
<comment type="subcellular location">
    <subcellularLocation>
        <location evidence="1 7">Cell membrane</location>
        <topology evidence="1 7">Multi-pass membrane protein</topology>
    </subcellularLocation>
</comment>
<evidence type="ECO:0000259" key="8">
    <source>
        <dbReference type="PROSITE" id="PS50928"/>
    </source>
</evidence>
<feature type="transmembrane region" description="Helical" evidence="7">
    <location>
        <begin position="72"/>
        <end position="92"/>
    </location>
</feature>
<keyword evidence="6 7" id="KW-0472">Membrane</keyword>
<evidence type="ECO:0000313" key="10">
    <source>
        <dbReference type="Proteomes" id="UP000562045"/>
    </source>
</evidence>
<dbReference type="PANTHER" id="PTHR30614:SF21">
    <property type="entry name" value="AMINO ACID ABC TRANSPORTER PERMEASE"/>
    <property type="match status" value="1"/>
</dbReference>
<dbReference type="NCBIfam" id="TIGR01726">
    <property type="entry name" value="HEQRo_perm_3TM"/>
    <property type="match status" value="1"/>
</dbReference>
<feature type="transmembrane region" description="Helical" evidence="7">
    <location>
        <begin position="144"/>
        <end position="167"/>
    </location>
</feature>
<comment type="caution">
    <text evidence="9">The sequence shown here is derived from an EMBL/GenBank/DDBJ whole genome shotgun (WGS) entry which is preliminary data.</text>
</comment>
<evidence type="ECO:0000256" key="3">
    <source>
        <dbReference type="ARBA" id="ARBA00022475"/>
    </source>
</evidence>
<dbReference type="GO" id="GO:0006865">
    <property type="term" value="P:amino acid transport"/>
    <property type="evidence" value="ECO:0007669"/>
    <property type="project" value="TreeGrafter"/>
</dbReference>
<dbReference type="Gene3D" id="1.10.3720.10">
    <property type="entry name" value="MetI-like"/>
    <property type="match status" value="1"/>
</dbReference>
<keyword evidence="5 7" id="KW-1133">Transmembrane helix</keyword>
<reference evidence="9 10" key="1">
    <citation type="submission" date="2020-07" db="EMBL/GenBank/DDBJ databases">
        <title>Sequencing the genomes of 1000 actinobacteria strains.</title>
        <authorList>
            <person name="Klenk H.-P."/>
        </authorList>
    </citation>
    <scope>NUCLEOTIDE SEQUENCE [LARGE SCALE GENOMIC DNA]</scope>
    <source>
        <strain evidence="9 10">DSM 15131</strain>
    </source>
</reference>
<dbReference type="InterPro" id="IPR010065">
    <property type="entry name" value="AA_ABC_transptr_permease_3TM"/>
</dbReference>
<dbReference type="InterPro" id="IPR035906">
    <property type="entry name" value="MetI-like_sf"/>
</dbReference>
<evidence type="ECO:0000256" key="1">
    <source>
        <dbReference type="ARBA" id="ARBA00004651"/>
    </source>
</evidence>
<dbReference type="GO" id="GO:0022857">
    <property type="term" value="F:transmembrane transporter activity"/>
    <property type="evidence" value="ECO:0007669"/>
    <property type="project" value="InterPro"/>
</dbReference>
<evidence type="ECO:0000256" key="2">
    <source>
        <dbReference type="ARBA" id="ARBA00022448"/>
    </source>
</evidence>
<dbReference type="InterPro" id="IPR000515">
    <property type="entry name" value="MetI-like"/>
</dbReference>
<sequence>MAASVLFDAPGPATRMRHRMYTAIASAGIIAAVVYAVVKLNNDGQFEYGLWEPFVTPDYLSALILDGLVDTVTMAVFAIIGAVVFGFLFGVAKMSDHAFIRWPAWVVVEFFRAMPVLLMMFFVFYMWFISVQGSFLWIDQRSGFFTVVIALTCYNGAVLAEVVRAGVNAVPKGQAEAAYAIGMRKTQVMTIILLPQAVKVMLPAIISQMVVALKDTSLGYAVAAPGLTRVGQSIYKEFHNQVPTAIVLAVLYVGLNLLLTLLATWIQRRFVGEKKIDVVSVAAGIDNDRGGPV</sequence>
<dbReference type="PROSITE" id="PS50928">
    <property type="entry name" value="ABC_TM1"/>
    <property type="match status" value="1"/>
</dbReference>
<dbReference type="Proteomes" id="UP000562045">
    <property type="component" value="Unassembled WGS sequence"/>
</dbReference>
<evidence type="ECO:0000256" key="7">
    <source>
        <dbReference type="RuleBase" id="RU363032"/>
    </source>
</evidence>
<organism evidence="9 10">
    <name type="scientific">Nocardioides aromaticivorans</name>
    <dbReference type="NCBI Taxonomy" id="200618"/>
    <lineage>
        <taxon>Bacteria</taxon>
        <taxon>Bacillati</taxon>
        <taxon>Actinomycetota</taxon>
        <taxon>Actinomycetes</taxon>
        <taxon>Propionibacteriales</taxon>
        <taxon>Nocardioidaceae</taxon>
        <taxon>Nocardioides</taxon>
    </lineage>
</organism>